<reference evidence="3 4" key="1">
    <citation type="submission" date="2019-07" db="EMBL/GenBank/DDBJ databases">
        <title>Whole genome shotgun sequence of Marinococcus halophilus NBRC 102359.</title>
        <authorList>
            <person name="Hosoyama A."/>
            <person name="Uohara A."/>
            <person name="Ohji S."/>
            <person name="Ichikawa N."/>
        </authorList>
    </citation>
    <scope>NUCLEOTIDE SEQUENCE [LARGE SCALE GENOMIC DNA]</scope>
    <source>
        <strain evidence="3 4">NBRC 102359</strain>
    </source>
</reference>
<name>A0A510Y4D4_MARHA</name>
<accession>A0A510Y4D4</accession>
<dbReference type="InterPro" id="IPR019402">
    <property type="entry name" value="CWH43_N"/>
</dbReference>
<evidence type="ECO:0000259" key="2">
    <source>
        <dbReference type="Pfam" id="PF10277"/>
    </source>
</evidence>
<dbReference type="AlphaFoldDB" id="A0A510Y4D4"/>
<dbReference type="OrthoDB" id="2972020at2"/>
<feature type="transmembrane region" description="Helical" evidence="1">
    <location>
        <begin position="78"/>
        <end position="99"/>
    </location>
</feature>
<keyword evidence="4" id="KW-1185">Reference proteome</keyword>
<feature type="transmembrane region" description="Helical" evidence="1">
    <location>
        <begin position="6"/>
        <end position="26"/>
    </location>
</feature>
<sequence>MDENLWFIVELFSSLLLIGAVMSLMMNMTRRWYVKRNGQERSKHYANNTHQKVTRWFAIIIVFLLLSITNLGGVPIHLTLLFVVVPLFLLYMTFGTYLWKKESDNKDDYWYDWRVAGGTFICLAPVMIAYQWWMT</sequence>
<keyword evidence="1" id="KW-0472">Membrane</keyword>
<feature type="domain" description="CWH43-like N-terminal" evidence="2">
    <location>
        <begin position="11"/>
        <end position="130"/>
    </location>
</feature>
<dbReference type="RefSeq" id="WP_079476315.1">
    <property type="nucleotide sequence ID" value="NZ_BJUN01000005.1"/>
</dbReference>
<dbReference type="Proteomes" id="UP000321051">
    <property type="component" value="Unassembled WGS sequence"/>
</dbReference>
<keyword evidence="1" id="KW-0812">Transmembrane</keyword>
<proteinExistence type="predicted"/>
<keyword evidence="1" id="KW-1133">Transmembrane helix</keyword>
<dbReference type="Pfam" id="PF10277">
    <property type="entry name" value="Frag1"/>
    <property type="match status" value="1"/>
</dbReference>
<evidence type="ECO:0000256" key="1">
    <source>
        <dbReference type="SAM" id="Phobius"/>
    </source>
</evidence>
<dbReference type="EMBL" id="BJUN01000005">
    <property type="protein sequence ID" value="GEK58198.1"/>
    <property type="molecule type" value="Genomic_DNA"/>
</dbReference>
<organism evidence="3 4">
    <name type="scientific">Marinococcus halophilus</name>
    <dbReference type="NCBI Taxonomy" id="1371"/>
    <lineage>
        <taxon>Bacteria</taxon>
        <taxon>Bacillati</taxon>
        <taxon>Bacillota</taxon>
        <taxon>Bacilli</taxon>
        <taxon>Bacillales</taxon>
        <taxon>Bacillaceae</taxon>
        <taxon>Marinococcus</taxon>
    </lineage>
</organism>
<evidence type="ECO:0000313" key="3">
    <source>
        <dbReference type="EMBL" id="GEK58198.1"/>
    </source>
</evidence>
<comment type="caution">
    <text evidence="3">The sequence shown here is derived from an EMBL/GenBank/DDBJ whole genome shotgun (WGS) entry which is preliminary data.</text>
</comment>
<feature type="transmembrane region" description="Helical" evidence="1">
    <location>
        <begin position="53"/>
        <end position="72"/>
    </location>
</feature>
<protein>
    <recommendedName>
        <fullName evidence="2">CWH43-like N-terminal domain-containing protein</fullName>
    </recommendedName>
</protein>
<gene>
    <name evidence="3" type="ORF">MHA01_11030</name>
</gene>
<feature type="transmembrane region" description="Helical" evidence="1">
    <location>
        <begin position="111"/>
        <end position="133"/>
    </location>
</feature>
<evidence type="ECO:0000313" key="4">
    <source>
        <dbReference type="Proteomes" id="UP000321051"/>
    </source>
</evidence>